<dbReference type="AlphaFoldDB" id="A0AAN8ZSU0"/>
<feature type="transmembrane region" description="Helical" evidence="1">
    <location>
        <begin position="6"/>
        <end position="25"/>
    </location>
</feature>
<protein>
    <submittedName>
        <fullName evidence="2">Uncharacterized protein</fullName>
    </submittedName>
</protein>
<keyword evidence="1" id="KW-0472">Membrane</keyword>
<dbReference type="Proteomes" id="UP001381693">
    <property type="component" value="Unassembled WGS sequence"/>
</dbReference>
<evidence type="ECO:0000256" key="1">
    <source>
        <dbReference type="SAM" id="Phobius"/>
    </source>
</evidence>
<feature type="transmembrane region" description="Helical" evidence="1">
    <location>
        <begin position="32"/>
        <end position="54"/>
    </location>
</feature>
<proteinExistence type="predicted"/>
<comment type="caution">
    <text evidence="2">The sequence shown here is derived from an EMBL/GenBank/DDBJ whole genome shotgun (WGS) entry which is preliminary data.</text>
</comment>
<keyword evidence="3" id="KW-1185">Reference proteome</keyword>
<reference evidence="2 3" key="1">
    <citation type="submission" date="2023-11" db="EMBL/GenBank/DDBJ databases">
        <title>Halocaridina rubra genome assembly.</title>
        <authorList>
            <person name="Smith C."/>
        </authorList>
    </citation>
    <scope>NUCLEOTIDE SEQUENCE [LARGE SCALE GENOMIC DNA]</scope>
    <source>
        <strain evidence="2">EP-1</strain>
        <tissue evidence="2">Whole</tissue>
    </source>
</reference>
<feature type="transmembrane region" description="Helical" evidence="1">
    <location>
        <begin position="60"/>
        <end position="79"/>
    </location>
</feature>
<keyword evidence="1" id="KW-0812">Transmembrane</keyword>
<sequence>MITLIVYLKFFLVSMVFYGLALNAVNYSANPFVYMMLGGLAEVPAYTVTAPIVASLGRRIPSILFYLLSGATIFALAFIKSVTDVRVFVHICVPVQSKSRKMPYMLNND</sequence>
<dbReference type="EMBL" id="JAXCGZ010018925">
    <property type="protein sequence ID" value="KAK7067116.1"/>
    <property type="molecule type" value="Genomic_DNA"/>
</dbReference>
<evidence type="ECO:0000313" key="2">
    <source>
        <dbReference type="EMBL" id="KAK7067116.1"/>
    </source>
</evidence>
<evidence type="ECO:0000313" key="3">
    <source>
        <dbReference type="Proteomes" id="UP001381693"/>
    </source>
</evidence>
<keyword evidence="1" id="KW-1133">Transmembrane helix</keyword>
<organism evidence="2 3">
    <name type="scientific">Halocaridina rubra</name>
    <name type="common">Hawaiian red shrimp</name>
    <dbReference type="NCBI Taxonomy" id="373956"/>
    <lineage>
        <taxon>Eukaryota</taxon>
        <taxon>Metazoa</taxon>
        <taxon>Ecdysozoa</taxon>
        <taxon>Arthropoda</taxon>
        <taxon>Crustacea</taxon>
        <taxon>Multicrustacea</taxon>
        <taxon>Malacostraca</taxon>
        <taxon>Eumalacostraca</taxon>
        <taxon>Eucarida</taxon>
        <taxon>Decapoda</taxon>
        <taxon>Pleocyemata</taxon>
        <taxon>Caridea</taxon>
        <taxon>Atyoidea</taxon>
        <taxon>Atyidae</taxon>
        <taxon>Halocaridina</taxon>
    </lineage>
</organism>
<name>A0AAN8ZSU0_HALRR</name>
<gene>
    <name evidence="2" type="ORF">SK128_005747</name>
</gene>
<accession>A0AAN8ZSU0</accession>